<gene>
    <name evidence="2" type="ORF">IAG42_10290</name>
</gene>
<evidence type="ECO:0000313" key="3">
    <source>
        <dbReference type="Proteomes" id="UP000516428"/>
    </source>
</evidence>
<dbReference type="KEGG" id="sxn:IAG42_10290"/>
<dbReference type="EMBL" id="CP061281">
    <property type="protein sequence ID" value="QNS03976.1"/>
    <property type="molecule type" value="Genomic_DNA"/>
</dbReference>
<sequence length="72" mass="8043">MFEYEIHQQRAVELRREADEYRRARAAARAARAERAERAGRGSVSHGAGGRVSTEVPGSTDSPRRHRAPRTA</sequence>
<feature type="region of interest" description="Disordered" evidence="1">
    <location>
        <begin position="22"/>
        <end position="72"/>
    </location>
</feature>
<reference evidence="2 3" key="1">
    <citation type="submission" date="2020-09" db="EMBL/GenBank/DDBJ databases">
        <title>A novel species.</title>
        <authorList>
            <person name="Gao J."/>
        </authorList>
    </citation>
    <scope>NUCLEOTIDE SEQUENCE [LARGE SCALE GENOMIC DNA]</scope>
    <source>
        <strain evidence="2 3">CRXT-Y-14</strain>
    </source>
</reference>
<dbReference type="AlphaFoldDB" id="A0A7H1B5H1"/>
<proteinExistence type="predicted"/>
<feature type="compositionally biased region" description="Basic and acidic residues" evidence="1">
    <location>
        <begin position="31"/>
        <end position="40"/>
    </location>
</feature>
<organism evidence="2 3">
    <name type="scientific">Streptomyces xanthii</name>
    <dbReference type="NCBI Taxonomy" id="2768069"/>
    <lineage>
        <taxon>Bacteria</taxon>
        <taxon>Bacillati</taxon>
        <taxon>Actinomycetota</taxon>
        <taxon>Actinomycetes</taxon>
        <taxon>Kitasatosporales</taxon>
        <taxon>Streptomycetaceae</taxon>
        <taxon>Streptomyces</taxon>
    </lineage>
</organism>
<dbReference type="RefSeq" id="WP_188336719.1">
    <property type="nucleotide sequence ID" value="NZ_CP061281.1"/>
</dbReference>
<protein>
    <submittedName>
        <fullName evidence="2">Uncharacterized protein</fullName>
    </submittedName>
</protein>
<dbReference type="Proteomes" id="UP000516428">
    <property type="component" value="Chromosome"/>
</dbReference>
<name>A0A7H1B5H1_9ACTN</name>
<evidence type="ECO:0000256" key="1">
    <source>
        <dbReference type="SAM" id="MobiDB-lite"/>
    </source>
</evidence>
<evidence type="ECO:0000313" key="2">
    <source>
        <dbReference type="EMBL" id="QNS03976.1"/>
    </source>
</evidence>
<accession>A0A7H1B5H1</accession>
<keyword evidence="3" id="KW-1185">Reference proteome</keyword>